<feature type="compositionally biased region" description="Polar residues" evidence="1">
    <location>
        <begin position="124"/>
        <end position="164"/>
    </location>
</feature>
<evidence type="ECO:0000313" key="4">
    <source>
        <dbReference type="Proteomes" id="UP000540519"/>
    </source>
</evidence>
<protein>
    <recommendedName>
        <fullName evidence="5">Outer membrane protein beta-barrel domain-containing protein</fullName>
    </recommendedName>
</protein>
<dbReference type="RefSeq" id="WP_155598998.1">
    <property type="nucleotide sequence ID" value="NZ_RCNR01000006.1"/>
</dbReference>
<keyword evidence="2" id="KW-1133">Transmembrane helix</keyword>
<reference evidence="3 4" key="1">
    <citation type="journal article" date="2019" name="Mar. Drugs">
        <title>Comparative Genomics and CAZyme Genome Repertoires of Marine Zobellia amurskyensis KMM 3526(T) and Zobellia laminariae KMM 3676(T).</title>
        <authorList>
            <person name="Chernysheva N."/>
            <person name="Bystritskaya E."/>
            <person name="Stenkova A."/>
            <person name="Golovkin I."/>
            <person name="Nedashkovskaya O."/>
            <person name="Isaeva M."/>
        </authorList>
    </citation>
    <scope>NUCLEOTIDE SEQUENCE [LARGE SCALE GENOMIC DNA]</scope>
    <source>
        <strain evidence="3 4">KMM 3526</strain>
    </source>
</reference>
<evidence type="ECO:0000313" key="3">
    <source>
        <dbReference type="EMBL" id="MUH35077.1"/>
    </source>
</evidence>
<keyword evidence="4" id="KW-1185">Reference proteome</keyword>
<evidence type="ECO:0008006" key="5">
    <source>
        <dbReference type="Google" id="ProtNLM"/>
    </source>
</evidence>
<feature type="compositionally biased region" description="Basic and acidic residues" evidence="1">
    <location>
        <begin position="208"/>
        <end position="218"/>
    </location>
</feature>
<gene>
    <name evidence="3" type="ORF">D9O36_04425</name>
</gene>
<organism evidence="3 4">
    <name type="scientific">Zobellia amurskyensis</name>
    <dbReference type="NCBI Taxonomy" id="248905"/>
    <lineage>
        <taxon>Bacteria</taxon>
        <taxon>Pseudomonadati</taxon>
        <taxon>Bacteroidota</taxon>
        <taxon>Flavobacteriia</taxon>
        <taxon>Flavobacteriales</taxon>
        <taxon>Flavobacteriaceae</taxon>
        <taxon>Zobellia</taxon>
    </lineage>
</organism>
<name>A0A7X2ZRJ5_9FLAO</name>
<dbReference type="Proteomes" id="UP000540519">
    <property type="component" value="Unassembled WGS sequence"/>
</dbReference>
<dbReference type="OrthoDB" id="1113942at2"/>
<keyword evidence="2" id="KW-0812">Transmembrane</keyword>
<sequence length="530" mass="58551">MSKKNIDNLFQEKFRDFEEIPDDKVWNAIEASLDKKKKKRVVPIWWTMGGAAAALVVALVALYTFSENNRAPEGVTDTEIIDDTNTNPLKNTNEFILEDLENPNKNVVISSEKESDPNKALESPQGTKENRTLNTSDEDIIQNNAKNRSGKTQSLKPSQNTQLVQVDRSEKIINRQNNTRNSDKGDYVSSFDKDKSPVTASDNIETNEDAKLPEKESVETTSYASTENNKDDGLKTALKKNANTTPETVIAKSTTDTVEEKITEKKSIFDEIETEEEIVATEKSGRWSAGPNIAPVYYNAIGEGSPVNSIFNENSKSGNTNFSYGLTVAYALNDKLSIRSGLNKVDYGYDTNDVGFSSTLQEASTEKLKNIDYSSTAKNIVVTGQSSNFNSLSNSDAMFAFEVSSTNSSQRNGTMAQQFGYLEVPLELDYALIDSKFGLNILGGVSSLFLIDNSVTLTSGELTTEIGEANNVNSVNFSTNIGFGVNYKFTPKIRFNVEPVFKYQLNTFSDVSGDFRPFSIGVYSGLNFKF</sequence>
<keyword evidence="2" id="KW-0472">Membrane</keyword>
<evidence type="ECO:0000256" key="1">
    <source>
        <dbReference type="SAM" id="MobiDB-lite"/>
    </source>
</evidence>
<dbReference type="EMBL" id="RCNR01000006">
    <property type="protein sequence ID" value="MUH35077.1"/>
    <property type="molecule type" value="Genomic_DNA"/>
</dbReference>
<accession>A0A7X2ZRJ5</accession>
<feature type="region of interest" description="Disordered" evidence="1">
    <location>
        <begin position="109"/>
        <end position="240"/>
    </location>
</feature>
<proteinExistence type="predicted"/>
<dbReference type="AlphaFoldDB" id="A0A7X2ZRJ5"/>
<feature type="compositionally biased region" description="Basic and acidic residues" evidence="1">
    <location>
        <begin position="181"/>
        <end position="196"/>
    </location>
</feature>
<comment type="caution">
    <text evidence="3">The sequence shown here is derived from an EMBL/GenBank/DDBJ whole genome shotgun (WGS) entry which is preliminary data.</text>
</comment>
<evidence type="ECO:0000256" key="2">
    <source>
        <dbReference type="SAM" id="Phobius"/>
    </source>
</evidence>
<feature type="transmembrane region" description="Helical" evidence="2">
    <location>
        <begin position="44"/>
        <end position="65"/>
    </location>
</feature>